<protein>
    <recommendedName>
        <fullName evidence="4">F-box domain-containing protein</fullName>
    </recommendedName>
</protein>
<proteinExistence type="predicted"/>
<dbReference type="EMBL" id="BLAL01000242">
    <property type="protein sequence ID" value="GES95560.1"/>
    <property type="molecule type" value="Genomic_DNA"/>
</dbReference>
<comment type="caution">
    <text evidence="1">The sequence shown here is derived from an EMBL/GenBank/DDBJ whole genome shotgun (WGS) entry which is preliminary data.</text>
</comment>
<dbReference type="Gene3D" id="3.80.10.10">
    <property type="entry name" value="Ribonuclease Inhibitor"/>
    <property type="match status" value="1"/>
</dbReference>
<evidence type="ECO:0000313" key="2">
    <source>
        <dbReference type="EMBL" id="GES95560.1"/>
    </source>
</evidence>
<sequence>MAASFLLSDCLEIIFSNLLKEIPNSYTYVSTKEIYSCTLVSRYWCKISTPLLYAYPFHHLVYSNSYRNCYYECYFKLIRTLLSCIPKSEIKQIKISNTSNIQKLLSNITFLNKESSYSNILTSYNYITFIRGIIFHKVLLNLDSNKVIRNQKLWLPPYILNNLKDYQLSRISIPIMKYFVEYLCKHCYNLTTLNFPFVMPNNYLSNNIIKLLTFNDNNGINKLTNLKELKFINNENGSKKKSKNLYLALSNSTCNLSLLYNEGIGTIREANLLSQFISLQKNLQHIILSESKSNSFFGYNKYYNIVFNSLSTQSESLQTLELKRLTLNKINEEALNSLCSLKNIKELKLCSCREINDDLNSWANNLTKLEVLEFDDYYISPKSEDFLIQLIRSSSNTLTKLTLNYNISKDDDQLTQQIPFYLHSLIHLELPKVFPDILISIFESCTKLIYLSTILSDDESWDNILRDLGRLIPKNLRKIRFGKMMFSSIELKFFLEECVNSNGKLKYIEITNRNINDEYFNVAKEFDVKLIKVKPGR</sequence>
<keyword evidence="3" id="KW-1185">Reference proteome</keyword>
<dbReference type="InterPro" id="IPR032675">
    <property type="entry name" value="LRR_dom_sf"/>
</dbReference>
<dbReference type="EMBL" id="BEXD01002223">
    <property type="protein sequence ID" value="GBB97494.1"/>
    <property type="molecule type" value="Genomic_DNA"/>
</dbReference>
<evidence type="ECO:0008006" key="4">
    <source>
        <dbReference type="Google" id="ProtNLM"/>
    </source>
</evidence>
<reference evidence="2" key="2">
    <citation type="submission" date="2019-10" db="EMBL/GenBank/DDBJ databases">
        <title>Conservation and host-specific expression of non-tandemly repeated heterogenous ribosome RNA gene in arbuscular mycorrhizal fungi.</title>
        <authorList>
            <person name="Maeda T."/>
            <person name="Kobayashi Y."/>
            <person name="Nakagawa T."/>
            <person name="Ezawa T."/>
            <person name="Yamaguchi K."/>
            <person name="Bino T."/>
            <person name="Nishimoto Y."/>
            <person name="Shigenobu S."/>
            <person name="Kawaguchi M."/>
        </authorList>
    </citation>
    <scope>NUCLEOTIDE SEQUENCE</scope>
    <source>
        <strain evidence="2">HR1</strain>
    </source>
</reference>
<organism evidence="1 3">
    <name type="scientific">Rhizophagus clarus</name>
    <dbReference type="NCBI Taxonomy" id="94130"/>
    <lineage>
        <taxon>Eukaryota</taxon>
        <taxon>Fungi</taxon>
        <taxon>Fungi incertae sedis</taxon>
        <taxon>Mucoromycota</taxon>
        <taxon>Glomeromycotina</taxon>
        <taxon>Glomeromycetes</taxon>
        <taxon>Glomerales</taxon>
        <taxon>Glomeraceae</taxon>
        <taxon>Rhizophagus</taxon>
    </lineage>
</organism>
<evidence type="ECO:0000313" key="3">
    <source>
        <dbReference type="Proteomes" id="UP000247702"/>
    </source>
</evidence>
<dbReference type="Proteomes" id="UP000615446">
    <property type="component" value="Unassembled WGS sequence"/>
</dbReference>
<reference evidence="1 3" key="1">
    <citation type="submission" date="2017-11" db="EMBL/GenBank/DDBJ databases">
        <title>The genome of Rhizophagus clarus HR1 reveals common genetic basis of auxotrophy among arbuscular mycorrhizal fungi.</title>
        <authorList>
            <person name="Kobayashi Y."/>
        </authorList>
    </citation>
    <scope>NUCLEOTIDE SEQUENCE [LARGE SCALE GENOMIC DNA]</scope>
    <source>
        <strain evidence="1 3">HR1</strain>
    </source>
</reference>
<dbReference type="Proteomes" id="UP000247702">
    <property type="component" value="Unassembled WGS sequence"/>
</dbReference>
<gene>
    <name evidence="2" type="ORF">RCL2_002222100</name>
    <name evidence="1" type="ORF">RclHR1_00030051</name>
</gene>
<dbReference type="AlphaFoldDB" id="A0A2Z6RHF2"/>
<name>A0A2Z6RHF2_9GLOM</name>
<evidence type="ECO:0000313" key="1">
    <source>
        <dbReference type="EMBL" id="GBB97494.1"/>
    </source>
</evidence>
<dbReference type="SUPFAM" id="SSF52047">
    <property type="entry name" value="RNI-like"/>
    <property type="match status" value="1"/>
</dbReference>
<accession>A0A2Z6RHF2</accession>
<dbReference type="OrthoDB" id="2315191at2759"/>